<name>A0A2U1AZT8_9BACT</name>
<organism evidence="1 2">
    <name type="scientific">Pontibacter virosus</name>
    <dbReference type="NCBI Taxonomy" id="1765052"/>
    <lineage>
        <taxon>Bacteria</taxon>
        <taxon>Pseudomonadati</taxon>
        <taxon>Bacteroidota</taxon>
        <taxon>Cytophagia</taxon>
        <taxon>Cytophagales</taxon>
        <taxon>Hymenobacteraceae</taxon>
        <taxon>Pontibacter</taxon>
    </lineage>
</organism>
<dbReference type="OrthoDB" id="853027at2"/>
<dbReference type="AlphaFoldDB" id="A0A2U1AZT8"/>
<gene>
    <name evidence="1" type="ORF">C8E01_104321</name>
</gene>
<dbReference type="EMBL" id="QEKI01000004">
    <property type="protein sequence ID" value="PVY41949.1"/>
    <property type="molecule type" value="Genomic_DNA"/>
</dbReference>
<evidence type="ECO:0000313" key="2">
    <source>
        <dbReference type="Proteomes" id="UP000245466"/>
    </source>
</evidence>
<reference evidence="1 2" key="1">
    <citation type="submission" date="2018-04" db="EMBL/GenBank/DDBJ databases">
        <title>Genomic Encyclopedia of Type Strains, Phase IV (KMG-IV): sequencing the most valuable type-strain genomes for metagenomic binning, comparative biology and taxonomic classification.</title>
        <authorList>
            <person name="Goeker M."/>
        </authorList>
    </citation>
    <scope>NUCLEOTIDE SEQUENCE [LARGE SCALE GENOMIC DNA]</scope>
    <source>
        <strain evidence="1 2">DSM 100231</strain>
    </source>
</reference>
<protein>
    <submittedName>
        <fullName evidence="1">Uncharacterized protein</fullName>
    </submittedName>
</protein>
<dbReference type="Proteomes" id="UP000245466">
    <property type="component" value="Unassembled WGS sequence"/>
</dbReference>
<dbReference type="RefSeq" id="WP_116542982.1">
    <property type="nucleotide sequence ID" value="NZ_QEKI01000004.1"/>
</dbReference>
<evidence type="ECO:0000313" key="1">
    <source>
        <dbReference type="EMBL" id="PVY41949.1"/>
    </source>
</evidence>
<proteinExistence type="predicted"/>
<comment type="caution">
    <text evidence="1">The sequence shown here is derived from an EMBL/GenBank/DDBJ whole genome shotgun (WGS) entry which is preliminary data.</text>
</comment>
<keyword evidence="2" id="KW-1185">Reference proteome</keyword>
<sequence>MSKFNLSWQATDEQLLDALLLATGGEGGATLQDVLLMIDALDGDVLALQDLEQGLEKLVSAGFVQVQKNKLALSEQFLARYEEVTLNSADETSESPLQKLLSQTSLSEAGIQQAKTETLKKYKLKNYYQQYLEQFG</sequence>
<accession>A0A2U1AZT8</accession>